<dbReference type="Pfam" id="PF13416">
    <property type="entry name" value="SBP_bac_8"/>
    <property type="match status" value="1"/>
</dbReference>
<proteinExistence type="predicted"/>
<dbReference type="EMBL" id="PDPS01000027">
    <property type="protein sequence ID" value="PID57368.1"/>
    <property type="molecule type" value="Genomic_DNA"/>
</dbReference>
<dbReference type="SUPFAM" id="SSF53850">
    <property type="entry name" value="Periplasmic binding protein-like II"/>
    <property type="match status" value="1"/>
</dbReference>
<comment type="caution">
    <text evidence="3">The sequence shown here is derived from an EMBL/GenBank/DDBJ whole genome shotgun (WGS) entry which is preliminary data.</text>
</comment>
<dbReference type="GO" id="GO:0030288">
    <property type="term" value="C:outer membrane-bounded periplasmic space"/>
    <property type="evidence" value="ECO:0007669"/>
    <property type="project" value="TreeGrafter"/>
</dbReference>
<protein>
    <submittedName>
        <fullName evidence="3">Iron ABC transporter substrate-binding protein</fullName>
    </submittedName>
</protein>
<evidence type="ECO:0000256" key="1">
    <source>
        <dbReference type="ARBA" id="ARBA00022729"/>
    </source>
</evidence>
<keyword evidence="2" id="KW-1133">Transmembrane helix</keyword>
<keyword evidence="2" id="KW-0812">Transmembrane</keyword>
<dbReference type="GO" id="GO:0030975">
    <property type="term" value="F:thiamine binding"/>
    <property type="evidence" value="ECO:0007669"/>
    <property type="project" value="TreeGrafter"/>
</dbReference>
<evidence type="ECO:0000313" key="4">
    <source>
        <dbReference type="Proteomes" id="UP000229740"/>
    </source>
</evidence>
<dbReference type="Gene3D" id="3.40.190.10">
    <property type="entry name" value="Periplasmic binding protein-like II"/>
    <property type="match status" value="2"/>
</dbReference>
<organism evidence="3 4">
    <name type="scientific">candidate division KSB3 bacterium</name>
    <dbReference type="NCBI Taxonomy" id="2044937"/>
    <lineage>
        <taxon>Bacteria</taxon>
        <taxon>candidate division KSB3</taxon>
    </lineage>
</organism>
<name>A0A2G6E6F5_9BACT</name>
<dbReference type="Proteomes" id="UP000229740">
    <property type="component" value="Unassembled WGS sequence"/>
</dbReference>
<reference evidence="3 4" key="1">
    <citation type="submission" date="2017-10" db="EMBL/GenBank/DDBJ databases">
        <title>Novel microbial diversity and functional potential in the marine mammal oral microbiome.</title>
        <authorList>
            <person name="Dudek N.K."/>
            <person name="Sun C.L."/>
            <person name="Burstein D."/>
            <person name="Kantor R.S."/>
            <person name="Aliaga Goltsman D.S."/>
            <person name="Bik E.M."/>
            <person name="Thomas B.C."/>
            <person name="Banfield J.F."/>
            <person name="Relman D.A."/>
        </authorList>
    </citation>
    <scope>NUCLEOTIDE SEQUENCE [LARGE SCALE GENOMIC DNA]</scope>
    <source>
        <strain evidence="3">DOLZORAL124_49_17</strain>
    </source>
</reference>
<evidence type="ECO:0000313" key="3">
    <source>
        <dbReference type="EMBL" id="PID57368.1"/>
    </source>
</evidence>
<dbReference type="PANTHER" id="PTHR30006:SF2">
    <property type="entry name" value="ABC TRANSPORTER SUBSTRATE-BINDING PROTEIN"/>
    <property type="match status" value="1"/>
</dbReference>
<evidence type="ECO:0000256" key="2">
    <source>
        <dbReference type="SAM" id="Phobius"/>
    </source>
</evidence>
<dbReference type="CDD" id="cd13544">
    <property type="entry name" value="PBP2_Fbp_like_1"/>
    <property type="match status" value="1"/>
</dbReference>
<keyword evidence="2" id="KW-0472">Membrane</keyword>
<sequence length="456" mass="50258">MSNRFREKISRQSAREQNSELYRKEIPDAIVFFCPASSQNSRQNFNKKLTKNLTLWKYFSLFENQVFLKCCNDAGSLMPVSDIIHYCRKNEAVLCLRSCFSRYADVLKEGIYMKKVVGICLILLVLGSLPLAAEEKVLTLYGSAEPRSIEVLAEGFEKATGVKVDWIRMSSGETLARLRAEKDNPQADVWWGGTLDPHSIAALEGLTENYCPSIYDELDPRFRDPLGDCQVIGVYVGILGFSANEALLKEMGIPTPTGWEDLLNPKLKGLIGVANPNTSGTALTTLATQVFRTGEAEGKKVDEDAGLEYMKALHANIANYTKSGVAPGILAGRGELAVAIVFLHDVIYQIEEGYPVTAIAPQDGTGYEIGGLNLVKGAPHPEIAKQFMDWVVSAEAQETQAAIGAYQLPTNMTAKVPESAIPIDSVATVDYDFNWVAENGVRVTDRWTREVFTLPR</sequence>
<accession>A0A2G6E6F5</accession>
<dbReference type="GO" id="GO:0030976">
    <property type="term" value="F:thiamine pyrophosphate binding"/>
    <property type="evidence" value="ECO:0007669"/>
    <property type="project" value="TreeGrafter"/>
</dbReference>
<keyword evidence="1" id="KW-0732">Signal</keyword>
<dbReference type="GO" id="GO:0015888">
    <property type="term" value="P:thiamine transport"/>
    <property type="evidence" value="ECO:0007669"/>
    <property type="project" value="TreeGrafter"/>
</dbReference>
<dbReference type="AlphaFoldDB" id="A0A2G6E6F5"/>
<dbReference type="InterPro" id="IPR006059">
    <property type="entry name" value="SBP"/>
</dbReference>
<dbReference type="PANTHER" id="PTHR30006">
    <property type="entry name" value="THIAMINE-BINDING PERIPLASMIC PROTEIN-RELATED"/>
    <property type="match status" value="1"/>
</dbReference>
<feature type="transmembrane region" description="Helical" evidence="2">
    <location>
        <begin position="116"/>
        <end position="133"/>
    </location>
</feature>
<gene>
    <name evidence="3" type="ORF">CSB45_07535</name>
</gene>